<feature type="compositionally biased region" description="Basic residues" evidence="12">
    <location>
        <begin position="266"/>
        <end position="285"/>
    </location>
</feature>
<dbReference type="Proteomes" id="UP000254938">
    <property type="component" value="Unassembled WGS sequence"/>
</dbReference>
<evidence type="ECO:0000256" key="1">
    <source>
        <dbReference type="ARBA" id="ARBA00004429"/>
    </source>
</evidence>
<comment type="subcellular location">
    <subcellularLocation>
        <location evidence="1">Cell inner membrane</location>
        <topology evidence="1">Multi-pass membrane protein</topology>
    </subcellularLocation>
</comment>
<feature type="region of interest" description="Disordered" evidence="12">
    <location>
        <begin position="331"/>
        <end position="350"/>
    </location>
</feature>
<evidence type="ECO:0000256" key="4">
    <source>
        <dbReference type="ARBA" id="ARBA00022448"/>
    </source>
</evidence>
<comment type="function">
    <text evidence="10">Part of the ABC transporter complex LsrABCD involved in autoinducer 2 (AI-2) import. Probably responsible for the translocation of the substrate across the membrane.</text>
</comment>
<dbReference type="PANTHER" id="PTHR32196:SF71">
    <property type="entry name" value="AUTOINDUCER 2 IMPORT SYSTEM PERMEASE PROTEIN LSRD"/>
    <property type="match status" value="1"/>
</dbReference>
<keyword evidence="9 13" id="KW-0472">Membrane</keyword>
<dbReference type="GO" id="GO:0005886">
    <property type="term" value="C:plasma membrane"/>
    <property type="evidence" value="ECO:0007669"/>
    <property type="project" value="UniProtKB-SubCell"/>
</dbReference>
<accession>A0A377THI9</accession>
<feature type="region of interest" description="Disordered" evidence="12">
    <location>
        <begin position="253"/>
        <end position="324"/>
    </location>
</feature>
<feature type="transmembrane region" description="Helical" evidence="13">
    <location>
        <begin position="173"/>
        <end position="195"/>
    </location>
</feature>
<dbReference type="PANTHER" id="PTHR32196">
    <property type="entry name" value="ABC TRANSPORTER PERMEASE PROTEIN YPHD-RELATED-RELATED"/>
    <property type="match status" value="1"/>
</dbReference>
<evidence type="ECO:0000313" key="14">
    <source>
        <dbReference type="EMBL" id="STS79132.1"/>
    </source>
</evidence>
<evidence type="ECO:0000256" key="6">
    <source>
        <dbReference type="ARBA" id="ARBA00022519"/>
    </source>
</evidence>
<feature type="compositionally biased region" description="Pro residues" evidence="12">
    <location>
        <begin position="339"/>
        <end position="350"/>
    </location>
</feature>
<dbReference type="CDD" id="cd06579">
    <property type="entry name" value="TM_PBP1_transp_AraH_like"/>
    <property type="match status" value="1"/>
</dbReference>
<dbReference type="Pfam" id="PF02653">
    <property type="entry name" value="BPD_transp_2"/>
    <property type="match status" value="1"/>
</dbReference>
<comment type="subunit">
    <text evidence="3">The complex is composed of two ATP-binding proteins (LsrA), two transmembrane proteins (LsrC and LsrD) and a solute-binding protein (LsrB).</text>
</comment>
<organism evidence="14 15">
    <name type="scientific">Klebsiella pneumoniae</name>
    <dbReference type="NCBI Taxonomy" id="573"/>
    <lineage>
        <taxon>Bacteria</taxon>
        <taxon>Pseudomonadati</taxon>
        <taxon>Pseudomonadota</taxon>
        <taxon>Gammaproteobacteria</taxon>
        <taxon>Enterobacterales</taxon>
        <taxon>Enterobacteriaceae</taxon>
        <taxon>Klebsiella/Raoultella group</taxon>
        <taxon>Klebsiella</taxon>
        <taxon>Klebsiella pneumoniae complex</taxon>
    </lineage>
</organism>
<sequence length="350" mass="37981">MSKMMVSEEMKNAPAAPSPLRRLLCWEGFLLAVTLAVFIGNAVASPYFLNIWNLSDATFTFTEKAIVVLPMAMLIIAREIDLSVASTMALSSTVMGFCAAAGMDTPLLVVIGLGVGLLCGLFNGLLVTRFNLSSIVITIGTMSLYRGITYILLGDQALNHYPESFAWFGQGYVWGALSFEFALFILLAAAFTFLLHKTNFGRRTYAIGNNPTGAWFSGINVKRHNLVLFALVGLMAGLAAVLLTSRLGSTRPHPGDGLGAGGCHHGGARRRQYSRRLRQHARGDHRRLSDGAGDLRPEPAERPRHRDVGDYRRHADRGDLPADYYPADDAAKTMLISPSPWPPPCGRGSG</sequence>
<dbReference type="InterPro" id="IPR001851">
    <property type="entry name" value="ABC_transp_permease"/>
</dbReference>
<gene>
    <name evidence="14" type="primary">lsrD_1</name>
    <name evidence="14" type="ORF">NCTC9140_00779</name>
</gene>
<evidence type="ECO:0000256" key="8">
    <source>
        <dbReference type="ARBA" id="ARBA00022989"/>
    </source>
</evidence>
<feature type="transmembrane region" description="Helical" evidence="13">
    <location>
        <begin position="226"/>
        <end position="244"/>
    </location>
</feature>
<feature type="compositionally biased region" description="Basic and acidic residues" evidence="12">
    <location>
        <begin position="286"/>
        <end position="320"/>
    </location>
</feature>
<evidence type="ECO:0000256" key="3">
    <source>
        <dbReference type="ARBA" id="ARBA00011262"/>
    </source>
</evidence>
<evidence type="ECO:0000256" key="9">
    <source>
        <dbReference type="ARBA" id="ARBA00023136"/>
    </source>
</evidence>
<evidence type="ECO:0000256" key="10">
    <source>
        <dbReference type="ARBA" id="ARBA00025439"/>
    </source>
</evidence>
<feature type="transmembrane region" description="Helical" evidence="13">
    <location>
        <begin position="135"/>
        <end position="153"/>
    </location>
</feature>
<evidence type="ECO:0000256" key="2">
    <source>
        <dbReference type="ARBA" id="ARBA00007942"/>
    </source>
</evidence>
<comment type="similarity">
    <text evidence="2">Belongs to the binding-protein-dependent transport system permease family. AraH/RbsC subfamily.</text>
</comment>
<keyword evidence="4" id="KW-0813">Transport</keyword>
<evidence type="ECO:0000256" key="5">
    <source>
        <dbReference type="ARBA" id="ARBA00022475"/>
    </source>
</evidence>
<evidence type="ECO:0000256" key="13">
    <source>
        <dbReference type="SAM" id="Phobius"/>
    </source>
</evidence>
<feature type="compositionally biased region" description="Gly residues" evidence="12">
    <location>
        <begin position="256"/>
        <end position="265"/>
    </location>
</feature>
<keyword evidence="5" id="KW-1003">Cell membrane</keyword>
<protein>
    <recommendedName>
        <fullName evidence="11">Autoinducer 2 import system permease protein LsrD</fullName>
    </recommendedName>
</protein>
<evidence type="ECO:0000256" key="11">
    <source>
        <dbReference type="ARBA" id="ARBA00039381"/>
    </source>
</evidence>
<keyword evidence="8 13" id="KW-1133">Transmembrane helix</keyword>
<keyword evidence="7 13" id="KW-0812">Transmembrane</keyword>
<evidence type="ECO:0000256" key="12">
    <source>
        <dbReference type="SAM" id="MobiDB-lite"/>
    </source>
</evidence>
<evidence type="ECO:0000313" key="15">
    <source>
        <dbReference type="Proteomes" id="UP000254938"/>
    </source>
</evidence>
<dbReference type="EMBL" id="UGKQ01000007">
    <property type="protein sequence ID" value="STS79132.1"/>
    <property type="molecule type" value="Genomic_DNA"/>
</dbReference>
<feature type="transmembrane region" description="Helical" evidence="13">
    <location>
        <begin position="108"/>
        <end position="128"/>
    </location>
</feature>
<name>A0A377THI9_KLEPN</name>
<reference evidence="14 15" key="1">
    <citation type="submission" date="2018-06" db="EMBL/GenBank/DDBJ databases">
        <authorList>
            <consortium name="Pathogen Informatics"/>
            <person name="Doyle S."/>
        </authorList>
    </citation>
    <scope>NUCLEOTIDE SEQUENCE [LARGE SCALE GENOMIC DNA]</scope>
    <source>
        <strain evidence="14 15">NCTC9140</strain>
    </source>
</reference>
<dbReference type="GO" id="GO:0022857">
    <property type="term" value="F:transmembrane transporter activity"/>
    <property type="evidence" value="ECO:0007669"/>
    <property type="project" value="InterPro"/>
</dbReference>
<dbReference type="AlphaFoldDB" id="A0A377THI9"/>
<keyword evidence="6" id="KW-0997">Cell inner membrane</keyword>
<proteinExistence type="inferred from homology"/>
<evidence type="ECO:0000256" key="7">
    <source>
        <dbReference type="ARBA" id="ARBA00022692"/>
    </source>
</evidence>